<organism evidence="4 5">
    <name type="scientific">Arabidopsis thaliana x Arabidopsis arenosa</name>
    <dbReference type="NCBI Taxonomy" id="1240361"/>
    <lineage>
        <taxon>Eukaryota</taxon>
        <taxon>Viridiplantae</taxon>
        <taxon>Streptophyta</taxon>
        <taxon>Embryophyta</taxon>
        <taxon>Tracheophyta</taxon>
        <taxon>Spermatophyta</taxon>
        <taxon>Magnoliopsida</taxon>
        <taxon>eudicotyledons</taxon>
        <taxon>Gunneridae</taxon>
        <taxon>Pentapetalae</taxon>
        <taxon>rosids</taxon>
        <taxon>malvids</taxon>
        <taxon>Brassicales</taxon>
        <taxon>Brassicaceae</taxon>
        <taxon>Camelineae</taxon>
        <taxon>Arabidopsis</taxon>
    </lineage>
</organism>
<evidence type="ECO:0000256" key="2">
    <source>
        <dbReference type="SAM" id="SignalP"/>
    </source>
</evidence>
<name>A0A8T2EPR7_9BRAS</name>
<keyword evidence="1" id="KW-0472">Membrane</keyword>
<dbReference type="AlphaFoldDB" id="A0A8T2EPR7"/>
<dbReference type="Proteomes" id="UP000694240">
    <property type="component" value="Chromosome 3"/>
</dbReference>
<dbReference type="CDD" id="cd23509">
    <property type="entry name" value="Gnk2-like"/>
    <property type="match status" value="2"/>
</dbReference>
<feature type="chain" id="PRO_5035870769" evidence="2">
    <location>
        <begin position="30"/>
        <end position="441"/>
    </location>
</feature>
<dbReference type="Pfam" id="PF01657">
    <property type="entry name" value="Stress-antifung"/>
    <property type="match status" value="2"/>
</dbReference>
<sequence>MSLSSSVTKHLISASILAIVAMQLPSVHSVLSLNETNAYLHHICINGEGTFKSGSPYEKEIKQLIDFLSSFIKDYSFVHGVSGIGPDDINVKFQCRGDTLQAKCRSCLATAFSEIRSKCPNNKGRIIWYDNCHLDLSSIYTYGQIDYKNNFYMYNAKDVSGDKKSFYKNMKAFLHKLKAKASSKENKPYVKDYMYAAGRESLGTVKLYAMVQCTQDLSLKNCTVCLDWIMTKLPECCNGKQGGRVLSPSCNFSQSLCALSEPIVHELQLTKQLQINNFMGIIQETRSLRKNGIMIPSPRSASICYVLSKLNALSTTTLACNLKHQITITLARFYVKALLRVDFLVPARSQTLIPSLTPLCLLTAAICSSIDSFLEELSMTFDLTCTKKLVSFRLKALKDLLCFYLIYPSFYLMLALGNAFISCIVNIRISDSVSVLGFYHH</sequence>
<dbReference type="InterPro" id="IPR050581">
    <property type="entry name" value="CRR_secretory_protein"/>
</dbReference>
<evidence type="ECO:0000259" key="3">
    <source>
        <dbReference type="PROSITE" id="PS51473"/>
    </source>
</evidence>
<keyword evidence="1" id="KW-1133">Transmembrane helix</keyword>
<reference evidence="4 5" key="1">
    <citation type="submission" date="2020-12" db="EMBL/GenBank/DDBJ databases">
        <title>Concerted genomic and epigenomic changes stabilize Arabidopsis allopolyploids.</title>
        <authorList>
            <person name="Chen Z."/>
        </authorList>
    </citation>
    <scope>NUCLEOTIDE SEQUENCE [LARGE SCALE GENOMIC DNA]</scope>
    <source>
        <strain evidence="4">Allo738</strain>
        <tissue evidence="4">Leaf</tissue>
    </source>
</reference>
<gene>
    <name evidence="4" type="ORF">ISN45_At03g023110</name>
</gene>
<feature type="domain" description="Gnk2-homologous" evidence="3">
    <location>
        <begin position="147"/>
        <end position="259"/>
    </location>
</feature>
<keyword evidence="5" id="KW-1185">Reference proteome</keyword>
<dbReference type="InterPro" id="IPR002902">
    <property type="entry name" value="GNK2"/>
</dbReference>
<keyword evidence="2" id="KW-0732">Signal</keyword>
<evidence type="ECO:0000313" key="4">
    <source>
        <dbReference type="EMBL" id="KAG7626145.1"/>
    </source>
</evidence>
<evidence type="ECO:0000313" key="5">
    <source>
        <dbReference type="Proteomes" id="UP000694240"/>
    </source>
</evidence>
<dbReference type="PANTHER" id="PTHR32411:SF54">
    <property type="entry name" value="CYSTEINE-RICH REPEAT SECRETORY PROTEIN 29-RELATED"/>
    <property type="match status" value="1"/>
</dbReference>
<feature type="signal peptide" evidence="2">
    <location>
        <begin position="1"/>
        <end position="29"/>
    </location>
</feature>
<evidence type="ECO:0000256" key="1">
    <source>
        <dbReference type="SAM" id="Phobius"/>
    </source>
</evidence>
<dbReference type="PANTHER" id="PTHR32411">
    <property type="entry name" value="CYSTEINE-RICH REPEAT SECRETORY PROTEIN 38-RELATED"/>
    <property type="match status" value="1"/>
</dbReference>
<comment type="caution">
    <text evidence="4">The sequence shown here is derived from an EMBL/GenBank/DDBJ whole genome shotgun (WGS) entry which is preliminary data.</text>
</comment>
<dbReference type="EMBL" id="JAEFBK010000003">
    <property type="protein sequence ID" value="KAG7626145.1"/>
    <property type="molecule type" value="Genomic_DNA"/>
</dbReference>
<feature type="transmembrane region" description="Helical" evidence="1">
    <location>
        <begin position="404"/>
        <end position="427"/>
    </location>
</feature>
<dbReference type="PROSITE" id="PS51473">
    <property type="entry name" value="GNK2"/>
    <property type="match status" value="2"/>
</dbReference>
<accession>A0A8T2EPR7</accession>
<feature type="domain" description="Gnk2-homologous" evidence="3">
    <location>
        <begin position="39"/>
        <end position="141"/>
    </location>
</feature>
<keyword evidence="1" id="KW-0812">Transmembrane</keyword>
<proteinExistence type="predicted"/>
<protein>
    <submittedName>
        <fullName evidence="4">Gnk2-homologous domain</fullName>
    </submittedName>
</protein>